<evidence type="ECO:0000313" key="2">
    <source>
        <dbReference type="Proteomes" id="UP000183832"/>
    </source>
</evidence>
<reference evidence="1 2" key="1">
    <citation type="submission" date="2015-04" db="EMBL/GenBank/DDBJ databases">
        <authorList>
            <person name="Syromyatnikov M.Y."/>
            <person name="Popov V.N."/>
        </authorList>
    </citation>
    <scope>NUCLEOTIDE SEQUENCE [LARGE SCALE GENOMIC DNA]</scope>
</reference>
<proteinExistence type="predicted"/>
<accession>A0A1J1J927</accession>
<dbReference type="Proteomes" id="UP000183832">
    <property type="component" value="Unassembled WGS sequence"/>
</dbReference>
<name>A0A1J1J927_9DIPT</name>
<dbReference type="EMBL" id="CVRI01000075">
    <property type="protein sequence ID" value="CRL08562.1"/>
    <property type="molecule type" value="Genomic_DNA"/>
</dbReference>
<keyword evidence="2" id="KW-1185">Reference proteome</keyword>
<organism evidence="1 2">
    <name type="scientific">Clunio marinus</name>
    <dbReference type="NCBI Taxonomy" id="568069"/>
    <lineage>
        <taxon>Eukaryota</taxon>
        <taxon>Metazoa</taxon>
        <taxon>Ecdysozoa</taxon>
        <taxon>Arthropoda</taxon>
        <taxon>Hexapoda</taxon>
        <taxon>Insecta</taxon>
        <taxon>Pterygota</taxon>
        <taxon>Neoptera</taxon>
        <taxon>Endopterygota</taxon>
        <taxon>Diptera</taxon>
        <taxon>Nematocera</taxon>
        <taxon>Chironomoidea</taxon>
        <taxon>Chironomidae</taxon>
        <taxon>Clunio</taxon>
    </lineage>
</organism>
<protein>
    <submittedName>
        <fullName evidence="1">CLUMA_CG021492, isoform A</fullName>
    </submittedName>
</protein>
<evidence type="ECO:0000313" key="1">
    <source>
        <dbReference type="EMBL" id="CRL08562.1"/>
    </source>
</evidence>
<dbReference type="AlphaFoldDB" id="A0A1J1J927"/>
<gene>
    <name evidence="1" type="ORF">CLUMA_CG021492</name>
</gene>
<sequence>MFYSCKSAKTAQSQLTYAYTHCHNFLSTPLRSLNLFCDCEFMNTLAKFYIPLRHQTLLNGESVSHDIYYQDQLTMLQVVNDDSSIKSSASGDDA</sequence>